<feature type="compositionally biased region" description="Polar residues" evidence="1">
    <location>
        <begin position="223"/>
        <end position="233"/>
    </location>
</feature>
<evidence type="ECO:0000313" key="3">
    <source>
        <dbReference type="Proteomes" id="UP000007148"/>
    </source>
</evidence>
<protein>
    <submittedName>
        <fullName evidence="2">Uncharacterized protein</fullName>
    </submittedName>
</protein>
<keyword evidence="3" id="KW-1185">Reference proteome</keyword>
<feature type="compositionally biased region" description="Low complexity" evidence="1">
    <location>
        <begin position="246"/>
        <end position="255"/>
    </location>
</feature>
<evidence type="ECO:0000256" key="1">
    <source>
        <dbReference type="SAM" id="MobiDB-lite"/>
    </source>
</evidence>
<organism evidence="2 3">
    <name type="scientific">Serendipita indica (strain DSM 11827)</name>
    <name type="common">Root endophyte fungus</name>
    <name type="synonym">Piriformospora indica</name>
    <dbReference type="NCBI Taxonomy" id="1109443"/>
    <lineage>
        <taxon>Eukaryota</taxon>
        <taxon>Fungi</taxon>
        <taxon>Dikarya</taxon>
        <taxon>Basidiomycota</taxon>
        <taxon>Agaricomycotina</taxon>
        <taxon>Agaricomycetes</taxon>
        <taxon>Sebacinales</taxon>
        <taxon>Serendipitaceae</taxon>
        <taxon>Serendipita</taxon>
    </lineage>
</organism>
<evidence type="ECO:0000313" key="2">
    <source>
        <dbReference type="EMBL" id="CCA70186.1"/>
    </source>
</evidence>
<gene>
    <name evidence="2" type="ORF">PIIN_04125</name>
</gene>
<feature type="compositionally biased region" description="Polar residues" evidence="1">
    <location>
        <begin position="261"/>
        <end position="271"/>
    </location>
</feature>
<dbReference type="HOGENOM" id="CLU_678203_0_0_1"/>
<feature type="compositionally biased region" description="Basic and acidic residues" evidence="1">
    <location>
        <begin position="274"/>
        <end position="283"/>
    </location>
</feature>
<dbReference type="OrthoDB" id="3294875at2759"/>
<proteinExistence type="predicted"/>
<dbReference type="EMBL" id="CAFZ01000075">
    <property type="protein sequence ID" value="CCA70186.1"/>
    <property type="molecule type" value="Genomic_DNA"/>
</dbReference>
<reference evidence="2 3" key="1">
    <citation type="journal article" date="2011" name="PLoS Pathog.">
        <title>Endophytic Life Strategies Decoded by Genome and Transcriptome Analyses of the Mutualistic Root Symbiont Piriformospora indica.</title>
        <authorList>
            <person name="Zuccaro A."/>
            <person name="Lahrmann U."/>
            <person name="Guldener U."/>
            <person name="Langen G."/>
            <person name="Pfiffi S."/>
            <person name="Biedenkopf D."/>
            <person name="Wong P."/>
            <person name="Samans B."/>
            <person name="Grimm C."/>
            <person name="Basiewicz M."/>
            <person name="Murat C."/>
            <person name="Martin F."/>
            <person name="Kogel K.H."/>
        </authorList>
    </citation>
    <scope>NUCLEOTIDE SEQUENCE [LARGE SCALE GENOMIC DNA]</scope>
    <source>
        <strain evidence="2 3">DSM 11827</strain>
    </source>
</reference>
<dbReference type="AlphaFoldDB" id="G4TFW0"/>
<accession>G4TFW0</accession>
<feature type="region of interest" description="Disordered" evidence="1">
    <location>
        <begin position="207"/>
        <end position="283"/>
    </location>
</feature>
<comment type="caution">
    <text evidence="2">The sequence shown here is derived from an EMBL/GenBank/DDBJ whole genome shotgun (WGS) entry which is preliminary data.</text>
</comment>
<dbReference type="InParanoid" id="G4TFW0"/>
<sequence>MATPTMDTLQRARRASQDVAGLPLEFLDATCYFITSSAFDTLLQCTSSHSPLLAAMQAEPAASQPRRRLSISTSTTHFFTGSLVCTNPPLVLATGTSVDVLERDWAKYFVLVDLNNVAPSGHLPSLFSTVSCLHAISKGYRLGVFGEVNWMLLEVAPLRKHIPSGAGSNGSCAMNSSNNAQATSLPIAIPPTSSSLFADVINGRRGRSNSLPLVQTPDEYASDNGSSDSSHVASSPEEVEGPETWTSSSSTSSSTGARGYFSQQRTRSPSMASRHRDEWKTHPELNPSHSVCFDWTQAASYSPGSQEPSRMDKKRRRSSIMARPTSIHSIHALLRARLSCLYTPYRSRSRISLRVYFGRSTTHGEQWRLDDGLLVAVDDGRPCGDDCWKLGGNGREYLTSDDEYECTLTSGLVAEGVLEDRPAATMRRVRLIRRSGSWETDVERVVPQVFVEVEDPEEDVSCTLGPVLFEPEGIRGREWVGEIPTLVC</sequence>
<name>G4TFW0_SERID</name>
<dbReference type="Proteomes" id="UP000007148">
    <property type="component" value="Unassembled WGS sequence"/>
</dbReference>